<accession>A0A5B7CRV0</accession>
<gene>
    <name evidence="2" type="ORF">E2C01_004463</name>
</gene>
<dbReference type="AlphaFoldDB" id="A0A5B7CRV0"/>
<protein>
    <submittedName>
        <fullName evidence="2">Uncharacterized protein</fullName>
    </submittedName>
</protein>
<dbReference type="Proteomes" id="UP000324222">
    <property type="component" value="Unassembled WGS sequence"/>
</dbReference>
<sequence length="139" mass="15361">MSSTSNLPSPGRHTAHDPKRVNKTLSVPDDYVASPTTVKADRNTWPDNSRQINRSASASYDQSENRPLSPSMGVHHQTQRIRTTRLKKTLKNNALQSFLTGSAARLIKRSSAFLAKAHTFASASTTHARNTDTDMHAFM</sequence>
<keyword evidence="3" id="KW-1185">Reference proteome</keyword>
<reference evidence="2 3" key="1">
    <citation type="submission" date="2019-05" db="EMBL/GenBank/DDBJ databases">
        <title>Another draft genome of Portunus trituberculatus and its Hox gene families provides insights of decapod evolution.</title>
        <authorList>
            <person name="Jeong J.-H."/>
            <person name="Song I."/>
            <person name="Kim S."/>
            <person name="Choi T."/>
            <person name="Kim D."/>
            <person name="Ryu S."/>
            <person name="Kim W."/>
        </authorList>
    </citation>
    <scope>NUCLEOTIDE SEQUENCE [LARGE SCALE GENOMIC DNA]</scope>
    <source>
        <tissue evidence="2">Muscle</tissue>
    </source>
</reference>
<feature type="compositionally biased region" description="Polar residues" evidence="1">
    <location>
        <begin position="45"/>
        <end position="68"/>
    </location>
</feature>
<comment type="caution">
    <text evidence="2">The sequence shown here is derived from an EMBL/GenBank/DDBJ whole genome shotgun (WGS) entry which is preliminary data.</text>
</comment>
<feature type="region of interest" description="Disordered" evidence="1">
    <location>
        <begin position="1"/>
        <end position="80"/>
    </location>
</feature>
<evidence type="ECO:0000313" key="2">
    <source>
        <dbReference type="EMBL" id="MPC11788.1"/>
    </source>
</evidence>
<organism evidence="2 3">
    <name type="scientific">Portunus trituberculatus</name>
    <name type="common">Swimming crab</name>
    <name type="synonym">Neptunus trituberculatus</name>
    <dbReference type="NCBI Taxonomy" id="210409"/>
    <lineage>
        <taxon>Eukaryota</taxon>
        <taxon>Metazoa</taxon>
        <taxon>Ecdysozoa</taxon>
        <taxon>Arthropoda</taxon>
        <taxon>Crustacea</taxon>
        <taxon>Multicrustacea</taxon>
        <taxon>Malacostraca</taxon>
        <taxon>Eumalacostraca</taxon>
        <taxon>Eucarida</taxon>
        <taxon>Decapoda</taxon>
        <taxon>Pleocyemata</taxon>
        <taxon>Brachyura</taxon>
        <taxon>Eubrachyura</taxon>
        <taxon>Portunoidea</taxon>
        <taxon>Portunidae</taxon>
        <taxon>Portuninae</taxon>
        <taxon>Portunus</taxon>
    </lineage>
</organism>
<evidence type="ECO:0000313" key="3">
    <source>
        <dbReference type="Proteomes" id="UP000324222"/>
    </source>
</evidence>
<dbReference type="EMBL" id="VSRR010000181">
    <property type="protein sequence ID" value="MPC11788.1"/>
    <property type="molecule type" value="Genomic_DNA"/>
</dbReference>
<evidence type="ECO:0000256" key="1">
    <source>
        <dbReference type="SAM" id="MobiDB-lite"/>
    </source>
</evidence>
<proteinExistence type="predicted"/>
<name>A0A5B7CRV0_PORTR</name>